<evidence type="ECO:0000313" key="1">
    <source>
        <dbReference type="EMBL" id="CAI6289885.1"/>
    </source>
</evidence>
<gene>
    <name evidence="1" type="ORF">PDIGIT_LOCUS2414</name>
</gene>
<dbReference type="OrthoDB" id="10626999at2759"/>
<proteinExistence type="predicted"/>
<keyword evidence="2" id="KW-1185">Reference proteome</keyword>
<protein>
    <submittedName>
        <fullName evidence="1">Uncharacterized protein</fullName>
    </submittedName>
</protein>
<evidence type="ECO:0000313" key="2">
    <source>
        <dbReference type="Proteomes" id="UP001152607"/>
    </source>
</evidence>
<dbReference type="AlphaFoldDB" id="A0A9W4U3T1"/>
<comment type="caution">
    <text evidence="1">The sequence shown here is derived from an EMBL/GenBank/DDBJ whole genome shotgun (WGS) entry which is preliminary data.</text>
</comment>
<organism evidence="1 2">
    <name type="scientific">Periconia digitata</name>
    <dbReference type="NCBI Taxonomy" id="1303443"/>
    <lineage>
        <taxon>Eukaryota</taxon>
        <taxon>Fungi</taxon>
        <taxon>Dikarya</taxon>
        <taxon>Ascomycota</taxon>
        <taxon>Pezizomycotina</taxon>
        <taxon>Dothideomycetes</taxon>
        <taxon>Pleosporomycetidae</taxon>
        <taxon>Pleosporales</taxon>
        <taxon>Massarineae</taxon>
        <taxon>Periconiaceae</taxon>
        <taxon>Periconia</taxon>
    </lineage>
</organism>
<dbReference type="Proteomes" id="UP001152607">
    <property type="component" value="Unassembled WGS sequence"/>
</dbReference>
<name>A0A9W4U3T1_9PLEO</name>
<accession>A0A9W4U3T1</accession>
<reference evidence="1" key="1">
    <citation type="submission" date="2023-01" db="EMBL/GenBank/DDBJ databases">
        <authorList>
            <person name="Van Ghelder C."/>
            <person name="Rancurel C."/>
        </authorList>
    </citation>
    <scope>NUCLEOTIDE SEQUENCE</scope>
    <source>
        <strain evidence="1">CNCM I-4278</strain>
    </source>
</reference>
<sequence>MVVTRSQRRQRLAAAAPQIPANLLQATNATHTRQFLQHLNASITNYSATGPGFNIENEDTIHHNYVVAYEYEIGADNAAHHTQLQTAYNQAGVQFISADVHHVGNLMMFAQRQIVGSNTRTAQLPTHCKVFSAIISFYPPNPAAAGGPVGHVYGIALAKDRTSNIRTTRSGRYNPVRTHIIEQMAQQFNVTHVYLSEERWGNITQLPGMCVGNTYEFMRRITANGQHGWDRDAPWIAEMGLRELEWDLTLPALIGGVSVRVPLDQWRNEV</sequence>
<dbReference type="EMBL" id="CAOQHR010000002">
    <property type="protein sequence ID" value="CAI6289885.1"/>
    <property type="molecule type" value="Genomic_DNA"/>
</dbReference>